<gene>
    <name evidence="4" type="ORF">BSZ36_16035</name>
</gene>
<proteinExistence type="inferred from homology"/>
<name>A0A259U3G2_9BACT</name>
<dbReference type="Proteomes" id="UP000216446">
    <property type="component" value="Unassembled WGS sequence"/>
</dbReference>
<dbReference type="PANTHER" id="PTHR42760:SF133">
    <property type="entry name" value="3-OXOACYL-[ACYL-CARRIER-PROTEIN] REDUCTASE"/>
    <property type="match status" value="1"/>
</dbReference>
<evidence type="ECO:0000256" key="2">
    <source>
        <dbReference type="ARBA" id="ARBA00023002"/>
    </source>
</evidence>
<evidence type="ECO:0000256" key="1">
    <source>
        <dbReference type="ARBA" id="ARBA00006484"/>
    </source>
</evidence>
<dbReference type="RefSeq" id="WP_094550732.1">
    <property type="nucleotide sequence ID" value="NZ_MQWB01000001.1"/>
</dbReference>
<feature type="domain" description="Ketoreductase" evidence="3">
    <location>
        <begin position="8"/>
        <end position="217"/>
    </location>
</feature>
<dbReference type="GO" id="GO:0016616">
    <property type="term" value="F:oxidoreductase activity, acting on the CH-OH group of donors, NAD or NADP as acceptor"/>
    <property type="evidence" value="ECO:0007669"/>
    <property type="project" value="UniProtKB-ARBA"/>
</dbReference>
<keyword evidence="2" id="KW-0560">Oxidoreductase</keyword>
<dbReference type="CDD" id="cd05233">
    <property type="entry name" value="SDR_c"/>
    <property type="match status" value="1"/>
</dbReference>
<dbReference type="FunFam" id="3.40.50.720:FF:000084">
    <property type="entry name" value="Short-chain dehydrogenase reductase"/>
    <property type="match status" value="1"/>
</dbReference>
<dbReference type="PANTHER" id="PTHR42760">
    <property type="entry name" value="SHORT-CHAIN DEHYDROGENASES/REDUCTASES FAMILY MEMBER"/>
    <property type="match status" value="1"/>
</dbReference>
<keyword evidence="5" id="KW-1185">Reference proteome</keyword>
<dbReference type="EMBL" id="MQWB01000001">
    <property type="protein sequence ID" value="OZC04354.1"/>
    <property type="molecule type" value="Genomic_DNA"/>
</dbReference>
<dbReference type="AlphaFoldDB" id="A0A259U3G2"/>
<dbReference type="SUPFAM" id="SSF51735">
    <property type="entry name" value="NAD(P)-binding Rossmann-fold domains"/>
    <property type="match status" value="1"/>
</dbReference>
<organism evidence="4 5">
    <name type="scientific">Rubricoccus marinus</name>
    <dbReference type="NCBI Taxonomy" id="716817"/>
    <lineage>
        <taxon>Bacteria</taxon>
        <taxon>Pseudomonadati</taxon>
        <taxon>Rhodothermota</taxon>
        <taxon>Rhodothermia</taxon>
        <taxon>Rhodothermales</taxon>
        <taxon>Rubricoccaceae</taxon>
        <taxon>Rubricoccus</taxon>
    </lineage>
</organism>
<dbReference type="Gene3D" id="3.40.50.720">
    <property type="entry name" value="NAD(P)-binding Rossmann-like Domain"/>
    <property type="match status" value="1"/>
</dbReference>
<dbReference type="SMART" id="SM00822">
    <property type="entry name" value="PKS_KR"/>
    <property type="match status" value="1"/>
</dbReference>
<dbReference type="Pfam" id="PF13561">
    <property type="entry name" value="adh_short_C2"/>
    <property type="match status" value="1"/>
</dbReference>
<dbReference type="OrthoDB" id="9804104at2"/>
<evidence type="ECO:0000259" key="3">
    <source>
        <dbReference type="SMART" id="SM00822"/>
    </source>
</evidence>
<evidence type="ECO:0000313" key="5">
    <source>
        <dbReference type="Proteomes" id="UP000216446"/>
    </source>
</evidence>
<dbReference type="InterPro" id="IPR057326">
    <property type="entry name" value="KR_dom"/>
</dbReference>
<dbReference type="InterPro" id="IPR036291">
    <property type="entry name" value="NAD(P)-bd_dom_sf"/>
</dbReference>
<dbReference type="InterPro" id="IPR002347">
    <property type="entry name" value="SDR_fam"/>
</dbReference>
<evidence type="ECO:0000313" key="4">
    <source>
        <dbReference type="EMBL" id="OZC04354.1"/>
    </source>
</evidence>
<dbReference type="InParanoid" id="A0A259U3G2"/>
<comment type="caution">
    <text evidence="4">The sequence shown here is derived from an EMBL/GenBank/DDBJ whole genome shotgun (WGS) entry which is preliminary data.</text>
</comment>
<dbReference type="PRINTS" id="PR00081">
    <property type="entry name" value="GDHRDH"/>
</dbReference>
<accession>A0A259U3G2</accession>
<dbReference type="PRINTS" id="PR00080">
    <property type="entry name" value="SDRFAMILY"/>
</dbReference>
<sequence length="258" mass="26502">MTLDLTGKTALVTGASRGIGRAVAEQLAASGARVALHHSGRSPEAAREQADALGGIAIAADLRDPRAAQGLWREAMEAMGRVDIVIANAGVFVEASPEADLDEWLEAWDTVLAVNLTSLAVLAKEAVAHWAERHAASGAEEIVGRLVTVSSRAAFRGDDPAFLSYAASKGGVVSLTKSIARGWGRRGVVAIGVAPGFVRTDMAAGSIEQDAAALDAQTSIGRIAEPEEVAPTVVFLASGLADHATGTTVDVNGASFVR</sequence>
<protein>
    <recommendedName>
        <fullName evidence="3">Ketoreductase domain-containing protein</fullName>
    </recommendedName>
</protein>
<comment type="similarity">
    <text evidence="1">Belongs to the short-chain dehydrogenases/reductases (SDR) family.</text>
</comment>
<reference evidence="4 5" key="1">
    <citation type="submission" date="2016-11" db="EMBL/GenBank/DDBJ databases">
        <title>Study of marine rhodopsin-containing bacteria.</title>
        <authorList>
            <person name="Yoshizawa S."/>
            <person name="Kumagai Y."/>
            <person name="Kogure K."/>
        </authorList>
    </citation>
    <scope>NUCLEOTIDE SEQUENCE [LARGE SCALE GENOMIC DNA]</scope>
    <source>
        <strain evidence="4 5">SG-29</strain>
    </source>
</reference>